<dbReference type="InterPro" id="IPR027417">
    <property type="entry name" value="P-loop_NTPase"/>
</dbReference>
<dbReference type="PANTHER" id="PTHR10039">
    <property type="entry name" value="AMELOGENIN"/>
    <property type="match status" value="1"/>
</dbReference>
<organism evidence="5 6">
    <name type="scientific">Clonostachys byssicola</name>
    <dbReference type="NCBI Taxonomy" id="160290"/>
    <lineage>
        <taxon>Eukaryota</taxon>
        <taxon>Fungi</taxon>
        <taxon>Dikarya</taxon>
        <taxon>Ascomycota</taxon>
        <taxon>Pezizomycotina</taxon>
        <taxon>Sordariomycetes</taxon>
        <taxon>Hypocreomycetidae</taxon>
        <taxon>Hypocreales</taxon>
        <taxon>Bionectriaceae</taxon>
        <taxon>Clonostachys</taxon>
    </lineage>
</organism>
<feature type="compositionally biased region" description="Basic residues" evidence="3">
    <location>
        <begin position="1292"/>
        <end position="1305"/>
    </location>
</feature>
<proteinExistence type="predicted"/>
<feature type="compositionally biased region" description="Basic and acidic residues" evidence="3">
    <location>
        <begin position="1279"/>
        <end position="1291"/>
    </location>
</feature>
<dbReference type="Proteomes" id="UP000754883">
    <property type="component" value="Unassembled WGS sequence"/>
</dbReference>
<dbReference type="Gene3D" id="1.25.40.20">
    <property type="entry name" value="Ankyrin repeat-containing domain"/>
    <property type="match status" value="1"/>
</dbReference>
<name>A0A9N9UJM8_9HYPO</name>
<sequence>MATRPELSRRVFRLRGLPNRVGDRSDVSQLLSEVVNIPEERVEVCSLAKTCNKWESLPSKVATIRFQVVPDCLSSTSHLDEWEFPFAEEPGQCLILDTHFQGLTALNDVKSEDHHTDCIAISGLASHPFGSWQPHGDDKSFMWIRDELPRSVLGVRTIIYGYKSELHGSESFQTISDIAVSFIHQLKAGGWNLDSSKPIVFLAHSLGGIVLKDAIVRMAGVESVMSILNKFKGAIMFGVPSLGMHQSHLMTMAKGQANESLSQDLSRENGSAYLRRLNKGFEGLSILQNARIYWAYETKETRTVQLENDKWTKNGRLEVLVNPDSATCGHKVGDTKVMTIPINENHSNIVKFSRGHKDLPTIIQTISELCSQESNSGSSVHNTEKPGGRSKILESYLELPALFEEDRITLKDLDSMLLTIQELHDLCPAELDFRASQIEDPFQNTFDWVFDTTSFSSWLQEGTGLFWVNGKPGSGKSTLMKYIWKNKYTRDLLHDWRRSSSNIEEIVASFFFHYRGTALQKSFEGLLRSLVVQLISSHDTLFQKRWGTFRQLKMQASQLISERKDVLTKMHRLESPEETLSPEETFSPEEMLRRKEEMRQLEETLRRIDQSLQEAGSELKNMARKFRQHANAPNTRFLSTVTQTFRNSRGGLLHQLETTLHQILNQDAIRMDIVLFFDALDEFDGHLDMISKFLKGLVKDPKLNRIKVCFSSRPWESLEAHFSNEPGFRLQDYTTHDIATYAAGSLVGLSLDNSSVSRLVNEIISRANGVFLWVRLAVKEMIDASSHTNAPVSLRQMEDTLKRLPGNLYEFYKLIVERIAHTIRPNTYALLELMIRRRDLGVSVDYAWSAVTIAYCCTHQESKAKWERDHVVSWRNPNRAQVREWQKGDITIWGGGLVEINDDTVQVMHQTVLEFITGFSFKRDVLGELSSIVVENGHCFHFKYLCSIASESILDTSTRAELRYHGEQFELTTGNSQLAYIRSLPWRTFRLLLDESAYALKSTDELFLKCVVSNGLLLCLKEWVTDNPNKVRDFSPSITIPFPLLSDLFFLGSSGALPSRYIRMMRLLLENGFRIRQDPCIFATLIERIWKLEANHETREDIRVPISILHELFMLLLKNKQETNTVIRLKAIWAHPEAACGVKPLHVLPPHLAQVLIQHGADPDGCDDHGRTPLDWILKLPHGCIRSNRVYDTQWRYYLCKVLASVGGRTAYCNRHDWMNALNQFEFEGYNTTCLHESPTGRAFAARTIQPAASPRYRLRSSISTNNTVRKRSTGSDPSTERIRSINDQYRRYTKRGRRSGRNAG</sequence>
<feature type="coiled-coil region" evidence="2">
    <location>
        <begin position="591"/>
        <end position="625"/>
    </location>
</feature>
<feature type="domain" description="Nephrocystin 3-like N-terminal" evidence="4">
    <location>
        <begin position="444"/>
        <end position="569"/>
    </location>
</feature>
<evidence type="ECO:0000313" key="5">
    <source>
        <dbReference type="EMBL" id="CAG9990101.1"/>
    </source>
</evidence>
<protein>
    <recommendedName>
        <fullName evidence="4">Nephrocystin 3-like N-terminal domain-containing protein</fullName>
    </recommendedName>
</protein>
<reference evidence="5" key="1">
    <citation type="submission" date="2021-10" db="EMBL/GenBank/DDBJ databases">
        <authorList>
            <person name="Piombo E."/>
        </authorList>
    </citation>
    <scope>NUCLEOTIDE SEQUENCE</scope>
</reference>
<dbReference type="Pfam" id="PF24883">
    <property type="entry name" value="NPHP3_N"/>
    <property type="match status" value="1"/>
</dbReference>
<dbReference type="SUPFAM" id="SSF52540">
    <property type="entry name" value="P-loop containing nucleoside triphosphate hydrolases"/>
    <property type="match status" value="1"/>
</dbReference>
<dbReference type="EMBL" id="CABFNO020001469">
    <property type="protein sequence ID" value="CAG9990101.1"/>
    <property type="molecule type" value="Genomic_DNA"/>
</dbReference>
<evidence type="ECO:0000256" key="1">
    <source>
        <dbReference type="ARBA" id="ARBA00022737"/>
    </source>
</evidence>
<feature type="region of interest" description="Disordered" evidence="3">
    <location>
        <begin position="1259"/>
        <end position="1305"/>
    </location>
</feature>
<keyword evidence="2" id="KW-0175">Coiled coil</keyword>
<comment type="caution">
    <text evidence="5">The sequence shown here is derived from an EMBL/GenBank/DDBJ whole genome shotgun (WGS) entry which is preliminary data.</text>
</comment>
<gene>
    <name evidence="5" type="ORF">CBYS24578_00012336</name>
</gene>
<evidence type="ECO:0000259" key="4">
    <source>
        <dbReference type="Pfam" id="PF24883"/>
    </source>
</evidence>
<dbReference type="SUPFAM" id="SSF53474">
    <property type="entry name" value="alpha/beta-Hydrolases"/>
    <property type="match status" value="1"/>
</dbReference>
<accession>A0A9N9UJM8</accession>
<dbReference type="InterPro" id="IPR029058">
    <property type="entry name" value="AB_hydrolase_fold"/>
</dbReference>
<keyword evidence="1" id="KW-0677">Repeat</keyword>
<dbReference type="PANTHER" id="PTHR10039:SF5">
    <property type="entry name" value="NACHT DOMAIN-CONTAINING PROTEIN"/>
    <property type="match status" value="1"/>
</dbReference>
<dbReference type="Gene3D" id="3.40.50.1820">
    <property type="entry name" value="alpha/beta hydrolase"/>
    <property type="match status" value="1"/>
</dbReference>
<evidence type="ECO:0000256" key="3">
    <source>
        <dbReference type="SAM" id="MobiDB-lite"/>
    </source>
</evidence>
<evidence type="ECO:0000313" key="6">
    <source>
        <dbReference type="Proteomes" id="UP000754883"/>
    </source>
</evidence>
<keyword evidence="6" id="KW-1185">Reference proteome</keyword>
<dbReference type="InterPro" id="IPR036770">
    <property type="entry name" value="Ankyrin_rpt-contain_sf"/>
</dbReference>
<dbReference type="InterPro" id="IPR056884">
    <property type="entry name" value="NPHP3-like_N"/>
</dbReference>
<dbReference type="OrthoDB" id="1658288at2759"/>
<evidence type="ECO:0000256" key="2">
    <source>
        <dbReference type="SAM" id="Coils"/>
    </source>
</evidence>